<feature type="compositionally biased region" description="Basic residues" evidence="1">
    <location>
        <begin position="64"/>
        <end position="75"/>
    </location>
</feature>
<keyword evidence="4" id="KW-1185">Reference proteome</keyword>
<evidence type="ECO:0000256" key="1">
    <source>
        <dbReference type="SAM" id="MobiDB-lite"/>
    </source>
</evidence>
<dbReference type="Proteomes" id="UP001219355">
    <property type="component" value="Chromosome 1"/>
</dbReference>
<evidence type="ECO:0000256" key="2">
    <source>
        <dbReference type="SAM" id="SignalP"/>
    </source>
</evidence>
<feature type="signal peptide" evidence="2">
    <location>
        <begin position="1"/>
        <end position="19"/>
    </location>
</feature>
<reference evidence="3" key="1">
    <citation type="submission" date="2023-03" db="EMBL/GenBank/DDBJ databases">
        <title>Emydomyces testavorans Genome Sequence.</title>
        <authorList>
            <person name="Hoyer L."/>
        </authorList>
    </citation>
    <scope>NUCLEOTIDE SEQUENCE</scope>
    <source>
        <strain evidence="3">16-2883</strain>
    </source>
</reference>
<name>A0AAF0IHE2_9EURO</name>
<evidence type="ECO:0000313" key="3">
    <source>
        <dbReference type="EMBL" id="WEW56531.1"/>
    </source>
</evidence>
<evidence type="ECO:0000313" key="4">
    <source>
        <dbReference type="Proteomes" id="UP001219355"/>
    </source>
</evidence>
<proteinExistence type="predicted"/>
<sequence length="197" mass="22287">MINLHWLISLELHMALIAASLPKLAPLFKSFLIPPQTRSTSQRTTSTYNSRQPERLRLFPLSKARSRPQRPRRPSTVRTEPSDFDKNPGNRPLACNYKVEVTTLNKYNKSRTSSFGAYRPNTNVDDCEAEDTISCVPAAYMANASSSEEHNGICLATPSSGIIRRTDIYVSMDDALDEDCEDIDDEGTERRRSKWNC</sequence>
<organism evidence="3 4">
    <name type="scientific">Emydomyces testavorans</name>
    <dbReference type="NCBI Taxonomy" id="2070801"/>
    <lineage>
        <taxon>Eukaryota</taxon>
        <taxon>Fungi</taxon>
        <taxon>Dikarya</taxon>
        <taxon>Ascomycota</taxon>
        <taxon>Pezizomycotina</taxon>
        <taxon>Eurotiomycetes</taxon>
        <taxon>Eurotiomycetidae</taxon>
        <taxon>Onygenales</taxon>
        <taxon>Nannizziopsiaceae</taxon>
        <taxon>Emydomyces</taxon>
    </lineage>
</organism>
<feature type="chain" id="PRO_5042005975" evidence="2">
    <location>
        <begin position="20"/>
        <end position="197"/>
    </location>
</feature>
<keyword evidence="2" id="KW-0732">Signal</keyword>
<dbReference type="AlphaFoldDB" id="A0AAF0IHE2"/>
<accession>A0AAF0IHE2</accession>
<gene>
    <name evidence="3" type="ORF">PRK78_001977</name>
</gene>
<feature type="region of interest" description="Disordered" evidence="1">
    <location>
        <begin position="61"/>
        <end position="90"/>
    </location>
</feature>
<protein>
    <submittedName>
        <fullName evidence="3">Uncharacterized protein</fullName>
    </submittedName>
</protein>
<dbReference type="EMBL" id="CP120627">
    <property type="protein sequence ID" value="WEW56531.1"/>
    <property type="molecule type" value="Genomic_DNA"/>
</dbReference>